<evidence type="ECO:0000256" key="9">
    <source>
        <dbReference type="HAMAP-Rule" id="MF_01364"/>
    </source>
</evidence>
<comment type="caution">
    <text evidence="10">The sequence shown here is derived from an EMBL/GenBank/DDBJ whole genome shotgun (WGS) entry which is preliminary data.</text>
</comment>
<dbReference type="AlphaFoldDB" id="A0A7X9E6N8"/>
<dbReference type="Gene3D" id="4.10.830.10">
    <property type="entry name" value="30s Ribosomal Protein S14, Chain N"/>
    <property type="match status" value="1"/>
</dbReference>
<evidence type="ECO:0000313" key="10">
    <source>
        <dbReference type="EMBL" id="NMB91442.1"/>
    </source>
</evidence>
<dbReference type="GO" id="GO:0015935">
    <property type="term" value="C:small ribosomal subunit"/>
    <property type="evidence" value="ECO:0007669"/>
    <property type="project" value="TreeGrafter"/>
</dbReference>
<comment type="cofactor">
    <cofactor evidence="9">
        <name>Zn(2+)</name>
        <dbReference type="ChEBI" id="CHEBI:29105"/>
    </cofactor>
    <text evidence="9">Binds 1 zinc ion per subunit.</text>
</comment>
<dbReference type="InterPro" id="IPR023053">
    <property type="entry name" value="Ribosomal_uS14_bact"/>
</dbReference>
<dbReference type="Pfam" id="PF00253">
    <property type="entry name" value="Ribosomal_S14"/>
    <property type="match status" value="1"/>
</dbReference>
<dbReference type="GO" id="GO:0019843">
    <property type="term" value="F:rRNA binding"/>
    <property type="evidence" value="ECO:0007669"/>
    <property type="project" value="UniProtKB-UniRule"/>
</dbReference>
<gene>
    <name evidence="9" type="primary">rpsZ</name>
    <name evidence="9" type="synonym">rpsN</name>
    <name evidence="10" type="ORF">GYA37_01180</name>
</gene>
<dbReference type="InterPro" id="IPR018271">
    <property type="entry name" value="Ribosomal_uS14_CS"/>
</dbReference>
<keyword evidence="5 9" id="KW-0689">Ribosomal protein</keyword>
<dbReference type="Proteomes" id="UP000590542">
    <property type="component" value="Unassembled WGS sequence"/>
</dbReference>
<comment type="function">
    <text evidence="9">Binds 16S rRNA, required for the assembly of 30S particles and may also be responsible for determining the conformation of the 16S rRNA at the A site.</text>
</comment>
<keyword evidence="3 9" id="KW-0862">Zinc</keyword>
<dbReference type="GO" id="GO:0003735">
    <property type="term" value="F:structural constituent of ribosome"/>
    <property type="evidence" value="ECO:0007669"/>
    <property type="project" value="InterPro"/>
</dbReference>
<feature type="binding site" evidence="9">
    <location>
        <position position="40"/>
    </location>
    <ligand>
        <name>Zn(2+)</name>
        <dbReference type="ChEBI" id="CHEBI:29105"/>
    </ligand>
</feature>
<feature type="binding site" evidence="9">
    <location>
        <position position="43"/>
    </location>
    <ligand>
        <name>Zn(2+)</name>
        <dbReference type="ChEBI" id="CHEBI:29105"/>
    </ligand>
</feature>
<evidence type="ECO:0000256" key="3">
    <source>
        <dbReference type="ARBA" id="ARBA00022833"/>
    </source>
</evidence>
<dbReference type="GO" id="GO:0008270">
    <property type="term" value="F:zinc ion binding"/>
    <property type="evidence" value="ECO:0007669"/>
    <property type="project" value="UniProtKB-UniRule"/>
</dbReference>
<dbReference type="InterPro" id="IPR043140">
    <property type="entry name" value="Ribosomal_uS14_sf"/>
</dbReference>
<comment type="subunit">
    <text evidence="9">Part of the 30S ribosomal subunit. Contacts proteins S3 and S10.</text>
</comment>
<dbReference type="NCBIfam" id="NF005974">
    <property type="entry name" value="PRK08061.1"/>
    <property type="match status" value="1"/>
</dbReference>
<accession>A0A7X9E6N8</accession>
<organism evidence="10 11">
    <name type="scientific">candidate division WWE3 bacterium</name>
    <dbReference type="NCBI Taxonomy" id="2053526"/>
    <lineage>
        <taxon>Bacteria</taxon>
        <taxon>Katanobacteria</taxon>
    </lineage>
</organism>
<dbReference type="PROSITE" id="PS00527">
    <property type="entry name" value="RIBOSOMAL_S14"/>
    <property type="match status" value="1"/>
</dbReference>
<keyword evidence="4 9" id="KW-0694">RNA-binding</keyword>
<sequence>MAKEALIAKHKRKQKFSVREYTRCSICGNPRGYMRRFKICRKCFREMAHKGELPGVRKASW</sequence>
<dbReference type="HAMAP" id="MF_01364_B">
    <property type="entry name" value="Ribosomal_uS14_2_B"/>
    <property type="match status" value="1"/>
</dbReference>
<dbReference type="GO" id="GO:0005737">
    <property type="term" value="C:cytoplasm"/>
    <property type="evidence" value="ECO:0007669"/>
    <property type="project" value="UniProtKB-ARBA"/>
</dbReference>
<feature type="binding site" evidence="9">
    <location>
        <position position="24"/>
    </location>
    <ligand>
        <name>Zn(2+)</name>
        <dbReference type="ChEBI" id="CHEBI:29105"/>
    </ligand>
</feature>
<evidence type="ECO:0000256" key="6">
    <source>
        <dbReference type="ARBA" id="ARBA00023274"/>
    </source>
</evidence>
<evidence type="ECO:0000256" key="2">
    <source>
        <dbReference type="ARBA" id="ARBA00022730"/>
    </source>
</evidence>
<comment type="similarity">
    <text evidence="8 9">Belongs to the universal ribosomal protein uS14 family. Zinc-binding uS14 subfamily.</text>
</comment>
<evidence type="ECO:0000256" key="4">
    <source>
        <dbReference type="ARBA" id="ARBA00022884"/>
    </source>
</evidence>
<dbReference type="PANTHER" id="PTHR19836">
    <property type="entry name" value="30S RIBOSOMAL PROTEIN S14"/>
    <property type="match status" value="1"/>
</dbReference>
<evidence type="ECO:0000256" key="8">
    <source>
        <dbReference type="ARBA" id="ARBA00060857"/>
    </source>
</evidence>
<dbReference type="SUPFAM" id="SSF57716">
    <property type="entry name" value="Glucocorticoid receptor-like (DNA-binding domain)"/>
    <property type="match status" value="1"/>
</dbReference>
<keyword evidence="2 9" id="KW-0699">rRNA-binding</keyword>
<dbReference type="InterPro" id="IPR001209">
    <property type="entry name" value="Ribosomal_uS14"/>
</dbReference>
<proteinExistence type="inferred from homology"/>
<name>A0A7X9E6N8_UNCKA</name>
<dbReference type="GO" id="GO:0006412">
    <property type="term" value="P:translation"/>
    <property type="evidence" value="ECO:0007669"/>
    <property type="project" value="UniProtKB-UniRule"/>
</dbReference>
<feature type="binding site" evidence="9">
    <location>
        <position position="27"/>
    </location>
    <ligand>
        <name>Zn(2+)</name>
        <dbReference type="ChEBI" id="CHEBI:29105"/>
    </ligand>
</feature>
<dbReference type="EMBL" id="JAAZNV010000006">
    <property type="protein sequence ID" value="NMB91442.1"/>
    <property type="molecule type" value="Genomic_DNA"/>
</dbReference>
<keyword evidence="6 9" id="KW-0687">Ribonucleoprotein</keyword>
<evidence type="ECO:0000256" key="1">
    <source>
        <dbReference type="ARBA" id="ARBA00022723"/>
    </source>
</evidence>
<reference evidence="10 11" key="1">
    <citation type="journal article" date="2020" name="Biotechnol. Biofuels">
        <title>New insights from the biogas microbiome by comprehensive genome-resolved metagenomics of nearly 1600 species originating from multiple anaerobic digesters.</title>
        <authorList>
            <person name="Campanaro S."/>
            <person name="Treu L."/>
            <person name="Rodriguez-R L.M."/>
            <person name="Kovalovszki A."/>
            <person name="Ziels R.M."/>
            <person name="Maus I."/>
            <person name="Zhu X."/>
            <person name="Kougias P.G."/>
            <person name="Basile A."/>
            <person name="Luo G."/>
            <person name="Schluter A."/>
            <person name="Konstantinidis K.T."/>
            <person name="Angelidaki I."/>
        </authorList>
    </citation>
    <scope>NUCLEOTIDE SEQUENCE [LARGE SCALE GENOMIC DNA]</scope>
    <source>
        <strain evidence="10">AS27yjCOA_202</strain>
    </source>
</reference>
<protein>
    <recommendedName>
        <fullName evidence="7 9">Small ribosomal subunit protein uS14</fullName>
    </recommendedName>
</protein>
<dbReference type="PANTHER" id="PTHR19836:SF19">
    <property type="entry name" value="SMALL RIBOSOMAL SUBUNIT PROTEIN US14M"/>
    <property type="match status" value="1"/>
</dbReference>
<evidence type="ECO:0000256" key="7">
    <source>
        <dbReference type="ARBA" id="ARBA00035167"/>
    </source>
</evidence>
<evidence type="ECO:0000313" key="11">
    <source>
        <dbReference type="Proteomes" id="UP000590542"/>
    </source>
</evidence>
<keyword evidence="1 9" id="KW-0479">Metal-binding</keyword>
<dbReference type="FunFam" id="4.10.830.10:FF:000001">
    <property type="entry name" value="30S ribosomal protein S14 type Z"/>
    <property type="match status" value="1"/>
</dbReference>
<evidence type="ECO:0000256" key="5">
    <source>
        <dbReference type="ARBA" id="ARBA00022980"/>
    </source>
</evidence>